<reference evidence="2 3" key="1">
    <citation type="submission" date="2016-05" db="EMBL/GenBank/DDBJ databases">
        <title>First whole genome sequencing of Entamoeba histolytica HM1:IMSS-clone-6.</title>
        <authorList>
            <person name="Mukherjee Avik.K."/>
            <person name="Izumyama S."/>
            <person name="Nakada-Tsukui K."/>
            <person name="Nozaki T."/>
        </authorList>
    </citation>
    <scope>NUCLEOTIDE SEQUENCE [LARGE SCALE GENOMIC DNA]</scope>
    <source>
        <strain evidence="2 3">HM1:IMSS clone 6</strain>
    </source>
</reference>
<dbReference type="GO" id="GO:0005774">
    <property type="term" value="C:vacuolar membrane"/>
    <property type="evidence" value="ECO:0007669"/>
    <property type="project" value="TreeGrafter"/>
</dbReference>
<comment type="caution">
    <text evidence="2">The sequence shown here is derived from an EMBL/GenBank/DDBJ whole genome shotgun (WGS) entry which is preliminary data.</text>
</comment>
<gene>
    <name evidence="2" type="ORF">CL6EHI_050340</name>
</gene>
<dbReference type="GO" id="GO:1904262">
    <property type="term" value="P:negative regulation of TORC1 signaling"/>
    <property type="evidence" value="ECO:0007669"/>
    <property type="project" value="TreeGrafter"/>
</dbReference>
<dbReference type="Pfam" id="PF06218">
    <property type="entry name" value="NPR2"/>
    <property type="match status" value="1"/>
</dbReference>
<dbReference type="VEuPathDB" id="AmoebaDB:EHI7A_118200"/>
<dbReference type="PANTHER" id="PTHR12991:SF10">
    <property type="entry name" value="GATOR COMPLEX PROTEIN NPRL2"/>
    <property type="match status" value="1"/>
</dbReference>
<dbReference type="Proteomes" id="UP000078387">
    <property type="component" value="Unassembled WGS sequence"/>
</dbReference>
<dbReference type="GO" id="GO:0005096">
    <property type="term" value="F:GTPase activator activity"/>
    <property type="evidence" value="ECO:0007669"/>
    <property type="project" value="TreeGrafter"/>
</dbReference>
<dbReference type="VEuPathDB" id="AmoebaDB:KM1_135510"/>
<name>A0A5K1VH79_ENTHI</name>
<proteinExistence type="inferred from homology"/>
<dbReference type="OMA" id="IVMHKPD"/>
<evidence type="ECO:0000256" key="1">
    <source>
        <dbReference type="ARBA" id="ARBA00008433"/>
    </source>
</evidence>
<evidence type="ECO:0000313" key="3">
    <source>
        <dbReference type="Proteomes" id="UP000078387"/>
    </source>
</evidence>
<dbReference type="EMBL" id="BDEQ01000001">
    <property type="protein sequence ID" value="GAT91963.1"/>
    <property type="molecule type" value="Genomic_DNA"/>
</dbReference>
<dbReference type="VEuPathDB" id="AmoebaDB:EHI5A_065450"/>
<dbReference type="GO" id="GO:1990130">
    <property type="term" value="C:GATOR1 complex"/>
    <property type="evidence" value="ECO:0007669"/>
    <property type="project" value="TreeGrafter"/>
</dbReference>
<accession>A0A5K1VH79</accession>
<dbReference type="GO" id="GO:0010508">
    <property type="term" value="P:positive regulation of autophagy"/>
    <property type="evidence" value="ECO:0007669"/>
    <property type="project" value="TreeGrafter"/>
</dbReference>
<protein>
    <recommendedName>
        <fullName evidence="4">Tumor suppressor candidate 4</fullName>
    </recommendedName>
</protein>
<dbReference type="AlphaFoldDB" id="A0A5K1VH79"/>
<comment type="similarity">
    <text evidence="1">Belongs to the NPR2 family.</text>
</comment>
<organism evidence="2 3">
    <name type="scientific">Entamoeba histolytica</name>
    <dbReference type="NCBI Taxonomy" id="5759"/>
    <lineage>
        <taxon>Eukaryota</taxon>
        <taxon>Amoebozoa</taxon>
        <taxon>Evosea</taxon>
        <taxon>Archamoebae</taxon>
        <taxon>Mastigamoebida</taxon>
        <taxon>Entamoebidae</taxon>
        <taxon>Entamoeba</taxon>
    </lineage>
</organism>
<dbReference type="PANTHER" id="PTHR12991">
    <property type="entry name" value="NITROGEN PERMEASE REGULATOR 2/TUMOR SUPPRESSOR CANDIDATE 4"/>
    <property type="match status" value="1"/>
</dbReference>
<dbReference type="VEuPathDB" id="AmoebaDB:EHI8A_203070"/>
<dbReference type="VEuPathDB" id="AmoebaDB:EHI_050340"/>
<sequence length="343" mass="39760">MGTKVSSIFFCLFDNTNGPMVVYQDPEKAIEAEVFSSISDFVIPKEGFCNRLVKITSERKTYVGYPTMIKHGKYGRNALLFNLCFVFDEGTTDGAISCYEAIIKQINKELRILEINEDYIIKEEKRKGLGEIIKYLRNCLNTYGFCNVEFGNNIQMRVRLAIDPSNPIEEIRIDEVPVKVNELGAGEEDIGINEILPYINGERTGREIIEASHSCYEIVSEGLKQLVYGGYVVMIPKIEDKKRYECTKKILELYENERMLQTCIEYCKKYSIIKRSRMDIFRLVVGIEGKVTWKEYKEMNKESELDMNKLLKFMLVNKIVRATSTSKEWVEGMKEQTLIQKYE</sequence>
<dbReference type="InterPro" id="IPR009348">
    <property type="entry name" value="NPR2-like"/>
</dbReference>
<evidence type="ECO:0008006" key="4">
    <source>
        <dbReference type="Google" id="ProtNLM"/>
    </source>
</evidence>
<evidence type="ECO:0000313" key="2">
    <source>
        <dbReference type="EMBL" id="GAT91963.1"/>
    </source>
</evidence>